<dbReference type="AlphaFoldDB" id="A0A087BG04"/>
<reference evidence="1 2" key="1">
    <citation type="submission" date="2014-03" db="EMBL/GenBank/DDBJ databases">
        <title>Genomics of Bifidobacteria.</title>
        <authorList>
            <person name="Ventura M."/>
            <person name="Milani C."/>
            <person name="Lugli G.A."/>
        </authorList>
    </citation>
    <scope>NUCLEOTIDE SEQUENCE [LARGE SCALE GENOMIC DNA]</scope>
    <source>
        <strain evidence="1 2">LMG 21814</strain>
    </source>
</reference>
<accession>A0A087BG04</accession>
<proteinExistence type="predicted"/>
<gene>
    <name evidence="1" type="ORF">BLSS_0261</name>
</gene>
<keyword evidence="1" id="KW-0378">Hydrolase</keyword>
<dbReference type="Proteomes" id="UP000029024">
    <property type="component" value="Unassembled WGS sequence"/>
</dbReference>
<name>A0A087BG04_BIFLN</name>
<organism evidence="1 2">
    <name type="scientific">Bifidobacterium longum subsp. suis</name>
    <dbReference type="NCBI Taxonomy" id="1695"/>
    <lineage>
        <taxon>Bacteria</taxon>
        <taxon>Bacillati</taxon>
        <taxon>Actinomycetota</taxon>
        <taxon>Actinomycetes</taxon>
        <taxon>Bifidobacteriales</taxon>
        <taxon>Bifidobacteriaceae</taxon>
        <taxon>Bifidobacterium</taxon>
    </lineage>
</organism>
<dbReference type="GO" id="GO:0016787">
    <property type="term" value="F:hydrolase activity"/>
    <property type="evidence" value="ECO:0007669"/>
    <property type="project" value="UniProtKB-KW"/>
</dbReference>
<protein>
    <submittedName>
        <fullName evidence="1">GDSL-like lipase/acylhydrolase</fullName>
    </submittedName>
</protein>
<dbReference type="EMBL" id="JGZA01000015">
    <property type="protein sequence ID" value="KFI69954.1"/>
    <property type="molecule type" value="Genomic_DNA"/>
</dbReference>
<evidence type="ECO:0000313" key="1">
    <source>
        <dbReference type="EMBL" id="KFI69954.1"/>
    </source>
</evidence>
<sequence length="103" mass="10639">MWAKGRVKLASEPKGKRFGLFDAKGRVVDIKAPIGPDWKGANGVKPILAVMVGDSLVAGCGVDDQSKGIMPLLAARVASVPVGRWPGVRSASSARPLDVCATG</sequence>
<comment type="caution">
    <text evidence="1">The sequence shown here is derived from an EMBL/GenBank/DDBJ whole genome shotgun (WGS) entry which is preliminary data.</text>
</comment>
<evidence type="ECO:0000313" key="2">
    <source>
        <dbReference type="Proteomes" id="UP000029024"/>
    </source>
</evidence>